<evidence type="ECO:0000313" key="3">
    <source>
        <dbReference type="Proteomes" id="UP000542674"/>
    </source>
</evidence>
<evidence type="ECO:0008006" key="4">
    <source>
        <dbReference type="Google" id="ProtNLM"/>
    </source>
</evidence>
<dbReference type="RefSeq" id="WP_184666520.1">
    <property type="nucleotide sequence ID" value="NZ_BAABAI010000034.1"/>
</dbReference>
<organism evidence="2 3">
    <name type="scientific">Saccharothrix violaceirubra</name>
    <dbReference type="NCBI Taxonomy" id="413306"/>
    <lineage>
        <taxon>Bacteria</taxon>
        <taxon>Bacillati</taxon>
        <taxon>Actinomycetota</taxon>
        <taxon>Actinomycetes</taxon>
        <taxon>Pseudonocardiales</taxon>
        <taxon>Pseudonocardiaceae</taxon>
        <taxon>Saccharothrix</taxon>
    </lineage>
</organism>
<gene>
    <name evidence="2" type="ORF">F4559_001133</name>
</gene>
<comment type="caution">
    <text evidence="2">The sequence shown here is derived from an EMBL/GenBank/DDBJ whole genome shotgun (WGS) entry which is preliminary data.</text>
</comment>
<protein>
    <recommendedName>
        <fullName evidence="4">Helix-turn-helix protein</fullName>
    </recommendedName>
</protein>
<sequence length="194" mass="22451">MRFDTTRPAAASPQHYHATPPERPLPEYAELTDDEFTALYRDTLGQGEAPAEYFAAELLRRFPGLQFAHRQYKDSFRRDMDETTATEKAAGTWNVMKVVPVEPSEQTQRLAEAFAALVRATAYDDDTSLRARPTITLDEILERAQIKRDTWHGYISRGQVGGRIGHDWHTGEPVWDRDVVEYWMRRRRTPARSR</sequence>
<keyword evidence="3" id="KW-1185">Reference proteome</keyword>
<name>A0A7W7SZD2_9PSEU</name>
<dbReference type="AlphaFoldDB" id="A0A7W7SZD2"/>
<dbReference type="Proteomes" id="UP000542674">
    <property type="component" value="Unassembled WGS sequence"/>
</dbReference>
<feature type="region of interest" description="Disordered" evidence="1">
    <location>
        <begin position="1"/>
        <end position="26"/>
    </location>
</feature>
<evidence type="ECO:0000256" key="1">
    <source>
        <dbReference type="SAM" id="MobiDB-lite"/>
    </source>
</evidence>
<accession>A0A7W7SZD2</accession>
<dbReference type="EMBL" id="JACHJS010000001">
    <property type="protein sequence ID" value="MBB4963774.1"/>
    <property type="molecule type" value="Genomic_DNA"/>
</dbReference>
<proteinExistence type="predicted"/>
<evidence type="ECO:0000313" key="2">
    <source>
        <dbReference type="EMBL" id="MBB4963774.1"/>
    </source>
</evidence>
<reference evidence="2 3" key="1">
    <citation type="submission" date="2020-08" db="EMBL/GenBank/DDBJ databases">
        <title>Sequencing the genomes of 1000 actinobacteria strains.</title>
        <authorList>
            <person name="Klenk H.-P."/>
        </authorList>
    </citation>
    <scope>NUCLEOTIDE SEQUENCE [LARGE SCALE GENOMIC DNA]</scope>
    <source>
        <strain evidence="2 3">DSM 45084</strain>
    </source>
</reference>